<feature type="coiled-coil region" evidence="1">
    <location>
        <begin position="204"/>
        <end position="299"/>
    </location>
</feature>
<keyword evidence="1" id="KW-0175">Coiled coil</keyword>
<accession>A0A8H4J1I6</accession>
<feature type="compositionally biased region" description="Basic and acidic residues" evidence="2">
    <location>
        <begin position="55"/>
        <end position="69"/>
    </location>
</feature>
<keyword evidence="4" id="KW-1185">Reference proteome</keyword>
<evidence type="ECO:0000313" key="3">
    <source>
        <dbReference type="EMBL" id="KAF4311496.1"/>
    </source>
</evidence>
<dbReference type="PANTHER" id="PTHR23159:SF31">
    <property type="entry name" value="CENTROSOME-ASSOCIATED PROTEIN CEP250 ISOFORM X1"/>
    <property type="match status" value="1"/>
</dbReference>
<evidence type="ECO:0000256" key="1">
    <source>
        <dbReference type="SAM" id="Coils"/>
    </source>
</evidence>
<sequence length="1114" mass="127236">MARPRKSAASELHVQPNSSQDAPRGTRRKRRTSADSVIEDDRSQREMTQQSDLSNGREESHPAADAEQRPRKKRVKRVSVTDQDQLSQELQDSLQHQPSSQSAESETISIAPEPEPQPQPQQPHRRVRFSDPGPPVPAATPTHRSTTGGPITPNVRASSSKPNRRISLPATFGTASPNGGEIQFTPLRAVLEDRKRRRLRRWGLSEEMNNIDEHKREDARARRELQRLRQELQEKDKRVTELIYELEVQRQFAIEVQDADKEKEDEKVRALENQLENLKKEITEQKERHEHELATIEEDPNEDVDMDDGMGMGAPASDDEDNAGFMLIQPEDINLQEELSQLPDDDNMSNMDGIAEGTQTDGLTDVPDPSHEVQIQQFENAIAELSKEASEAKAALQILSIELQTLGFTEPEANAYDVLTSLRSAFQHVRNEVEAICPGDASTQLENGGLIYSLVEKLRSLRTEIDEKMHDAQKQSEMNSLLNSQNRGLVDKMAEFENRRQTLEGQWHELDVVSEKKTKEIVELEEELEAYKAAVDERDAEIVDQDQKMDEMEVELTEKEEANERLQEAINRSREEAASLQELLGHVEEESRNSLEKLKEEHAAAIAELEQKLSTEQLHREQAEQEIDAKTSFITQLQVKIEAAETDLEKLRDDLDDLRELRDNEQAQRESAEDELDNKNEVIQELENKVETTESELDELRGELDNLRNLAETEREQLENAIAEVEEKDDKIAELEQKIHDAGLQANDLRQKLFELQIQKQAIIEELQDTLAKREEQYNQDIAAEIARREDAEQLVADRTAEISDLQSKLNGIEENLEVMTIEKDDLIDELEKRVDKLEEDLIQLRVEYNELAEQKAEEIQALHDDIAILNTDINEKAALIEKLRTEAAENEEAHKREVEEKETRIAELAEEVDTARTNIQHLESTRTSLEHRIEDAAVQMLEMQNDHANEIDSLRNKIENNEAEIDRLRRALELREDKYTSDINNKNKQLESLQLVADTRLTTITALENQVDALKRKFRDHALSSRKTMATLAQSFMNAAENAQDLSDRHGENSDVAMREVEDMKPDGINFSFGTERVNVLKQGGVARKGRRQFDSGIGVADEDEDILEETMA</sequence>
<dbReference type="PANTHER" id="PTHR23159">
    <property type="entry name" value="CENTROSOMAL PROTEIN 2"/>
    <property type="match status" value="1"/>
</dbReference>
<feature type="region of interest" description="Disordered" evidence="2">
    <location>
        <begin position="1"/>
        <end position="180"/>
    </location>
</feature>
<dbReference type="OrthoDB" id="3532430at2759"/>
<protein>
    <submittedName>
        <fullName evidence="3">Uncharacterized protein</fullName>
    </submittedName>
</protein>
<proteinExistence type="predicted"/>
<name>A0A8H4J1I6_9PEZI</name>
<feature type="compositionally biased region" description="Polar residues" evidence="2">
    <location>
        <begin position="142"/>
        <end position="161"/>
    </location>
</feature>
<dbReference type="Proteomes" id="UP000572817">
    <property type="component" value="Unassembled WGS sequence"/>
</dbReference>
<feature type="coiled-coil region" evidence="1">
    <location>
        <begin position="375"/>
        <end position="402"/>
    </location>
</feature>
<comment type="caution">
    <text evidence="3">The sequence shown here is derived from an EMBL/GenBank/DDBJ whole genome shotgun (WGS) entry which is preliminary data.</text>
</comment>
<feature type="compositionally biased region" description="Low complexity" evidence="2">
    <location>
        <begin position="78"/>
        <end position="97"/>
    </location>
</feature>
<dbReference type="EMBL" id="WWBZ02000009">
    <property type="protein sequence ID" value="KAF4311496.1"/>
    <property type="molecule type" value="Genomic_DNA"/>
</dbReference>
<organism evidence="3 4">
    <name type="scientific">Botryosphaeria dothidea</name>
    <dbReference type="NCBI Taxonomy" id="55169"/>
    <lineage>
        <taxon>Eukaryota</taxon>
        <taxon>Fungi</taxon>
        <taxon>Dikarya</taxon>
        <taxon>Ascomycota</taxon>
        <taxon>Pezizomycotina</taxon>
        <taxon>Dothideomycetes</taxon>
        <taxon>Dothideomycetes incertae sedis</taxon>
        <taxon>Botryosphaeriales</taxon>
        <taxon>Botryosphaeriaceae</taxon>
        <taxon>Botryosphaeria</taxon>
    </lineage>
</organism>
<reference evidence="3" key="1">
    <citation type="submission" date="2020-04" db="EMBL/GenBank/DDBJ databases">
        <title>Genome Assembly and Annotation of Botryosphaeria dothidea sdau 11-99, a Latent Pathogen of Apple Fruit Ring Rot in China.</title>
        <authorList>
            <person name="Yu C."/>
            <person name="Diao Y."/>
            <person name="Lu Q."/>
            <person name="Zhao J."/>
            <person name="Cui S."/>
            <person name="Peng C."/>
            <person name="He B."/>
            <person name="Liu H."/>
        </authorList>
    </citation>
    <scope>NUCLEOTIDE SEQUENCE [LARGE SCALE GENOMIC DNA]</scope>
    <source>
        <strain evidence="3">Sdau11-99</strain>
    </source>
</reference>
<feature type="coiled-coil region" evidence="1">
    <location>
        <begin position="455"/>
        <end position="979"/>
    </location>
</feature>
<evidence type="ECO:0000256" key="2">
    <source>
        <dbReference type="SAM" id="MobiDB-lite"/>
    </source>
</evidence>
<feature type="compositionally biased region" description="Polar residues" evidence="2">
    <location>
        <begin position="98"/>
        <end position="108"/>
    </location>
</feature>
<evidence type="ECO:0000313" key="4">
    <source>
        <dbReference type="Proteomes" id="UP000572817"/>
    </source>
</evidence>
<gene>
    <name evidence="3" type="ORF">GTA08_BOTSDO12803</name>
</gene>
<dbReference type="AlphaFoldDB" id="A0A8H4J1I6"/>